<dbReference type="HOGENOM" id="CLU_904283_0_0_1"/>
<evidence type="ECO:0000259" key="2">
    <source>
        <dbReference type="PROSITE" id="PS50196"/>
    </source>
</evidence>
<dbReference type="OMA" id="SWVQMQL"/>
<dbReference type="Gramene" id="ABO98188">
    <property type="protein sequence ID" value="ABO98188"/>
    <property type="gene ID" value="OSTLU_26006"/>
</dbReference>
<dbReference type="InterPro" id="IPR011993">
    <property type="entry name" value="PH-like_dom_sf"/>
</dbReference>
<reference evidence="3 4" key="1">
    <citation type="journal article" date="2007" name="Proc. Natl. Acad. Sci. U.S.A.">
        <title>The tiny eukaryote Ostreococcus provides genomic insights into the paradox of plankton speciation.</title>
        <authorList>
            <person name="Palenik B."/>
            <person name="Grimwood J."/>
            <person name="Aerts A."/>
            <person name="Rouze P."/>
            <person name="Salamov A."/>
            <person name="Putnam N."/>
            <person name="Dupont C."/>
            <person name="Jorgensen R."/>
            <person name="Derelle E."/>
            <person name="Rombauts S."/>
            <person name="Zhou K."/>
            <person name="Otillar R."/>
            <person name="Merchant S.S."/>
            <person name="Podell S."/>
            <person name="Gaasterland T."/>
            <person name="Napoli C."/>
            <person name="Gendler K."/>
            <person name="Manuell A."/>
            <person name="Tai V."/>
            <person name="Vallon O."/>
            <person name="Piganeau G."/>
            <person name="Jancek S."/>
            <person name="Heijde M."/>
            <person name="Jabbari K."/>
            <person name="Bowler C."/>
            <person name="Lohr M."/>
            <person name="Robbens S."/>
            <person name="Werner G."/>
            <person name="Dubchak I."/>
            <person name="Pazour G.J."/>
            <person name="Ren Q."/>
            <person name="Paulsen I."/>
            <person name="Delwiche C."/>
            <person name="Schmutz J."/>
            <person name="Rokhsar D."/>
            <person name="Van de Peer Y."/>
            <person name="Moreau H."/>
            <person name="Grigoriev I.V."/>
        </authorList>
    </citation>
    <scope>NUCLEOTIDE SEQUENCE [LARGE SCALE GENOMIC DNA]</scope>
    <source>
        <strain evidence="3 4">CCE9901</strain>
    </source>
</reference>
<accession>A4S3C4</accession>
<dbReference type="EMBL" id="CP000590">
    <property type="protein sequence ID" value="ABO98188.1"/>
    <property type="molecule type" value="Genomic_DNA"/>
</dbReference>
<organism evidence="3 4">
    <name type="scientific">Ostreococcus lucimarinus (strain CCE9901)</name>
    <dbReference type="NCBI Taxonomy" id="436017"/>
    <lineage>
        <taxon>Eukaryota</taxon>
        <taxon>Viridiplantae</taxon>
        <taxon>Chlorophyta</taxon>
        <taxon>Mamiellophyceae</taxon>
        <taxon>Mamiellales</taxon>
        <taxon>Bathycoccaceae</taxon>
        <taxon>Ostreococcus</taxon>
    </lineage>
</organism>
<feature type="region of interest" description="Disordered" evidence="1">
    <location>
        <begin position="1"/>
        <end position="21"/>
    </location>
</feature>
<feature type="region of interest" description="Disordered" evidence="1">
    <location>
        <begin position="138"/>
        <end position="178"/>
    </location>
</feature>
<dbReference type="STRING" id="436017.A4S3C4"/>
<dbReference type="Pfam" id="PF00638">
    <property type="entry name" value="Ran_BP1"/>
    <property type="match status" value="1"/>
</dbReference>
<evidence type="ECO:0000256" key="1">
    <source>
        <dbReference type="SAM" id="MobiDB-lite"/>
    </source>
</evidence>
<sequence length="308" mass="32911">MGKRAAPDATTGDAESRRVEREAKCRGTVEALNAQFAAWIARRAIESPIVSWRRGCEDYLKHLDRVKVDFGDVLERVEDENDGETTKATTTASDGRVDAKGSVNPFGGGAVAAVPAAGSIFGSLPTAPGSTFGAPFGGGGGLFGGGTAPGAGTAADDEDEDEPARPSSPSYQANEAVEDEKEVVLLRVGKVKFHTKKDAGDKNWADRGVNSFEFRREKAPSEGDVKRCRLLMRNTIGKAVLNAGLYPKMSSQLTEKKMKDGSAVQNGLIATVFNAEEENQKVMVYLRFGKESDAKELHKLISENVATL</sequence>
<keyword evidence="4" id="KW-1185">Reference proteome</keyword>
<gene>
    <name evidence="3" type="ORF">OSTLU_26006</name>
</gene>
<dbReference type="GeneID" id="5004130"/>
<feature type="domain" description="RanBD1" evidence="2">
    <location>
        <begin position="160"/>
        <end position="308"/>
    </location>
</feature>
<dbReference type="PROSITE" id="PS50196">
    <property type="entry name" value="RANBD1"/>
    <property type="match status" value="1"/>
</dbReference>
<evidence type="ECO:0000313" key="4">
    <source>
        <dbReference type="Proteomes" id="UP000001568"/>
    </source>
</evidence>
<dbReference type="OrthoDB" id="551031at2759"/>
<evidence type="ECO:0000313" key="3">
    <source>
        <dbReference type="EMBL" id="ABO98188.1"/>
    </source>
</evidence>
<feature type="region of interest" description="Disordered" evidence="1">
    <location>
        <begin position="79"/>
        <end position="99"/>
    </location>
</feature>
<dbReference type="RefSeq" id="XP_001419895.1">
    <property type="nucleotide sequence ID" value="XM_001419858.1"/>
</dbReference>
<dbReference type="AlphaFoldDB" id="A4S3C4"/>
<proteinExistence type="predicted"/>
<name>A4S3C4_OSTLU</name>
<dbReference type="eggNOG" id="KOG2724">
    <property type="taxonomic scope" value="Eukaryota"/>
</dbReference>
<feature type="compositionally biased region" description="Gly residues" evidence="1">
    <location>
        <begin position="138"/>
        <end position="149"/>
    </location>
</feature>
<protein>
    <recommendedName>
        <fullName evidence="2">RanBD1 domain-containing protein</fullName>
    </recommendedName>
</protein>
<dbReference type="KEGG" id="olu:OSTLU_26006"/>
<dbReference type="Proteomes" id="UP000001568">
    <property type="component" value="Chromosome 10"/>
</dbReference>
<dbReference type="InterPro" id="IPR000156">
    <property type="entry name" value="Ran_bind_dom"/>
</dbReference>
<dbReference type="SUPFAM" id="SSF50729">
    <property type="entry name" value="PH domain-like"/>
    <property type="match status" value="1"/>
</dbReference>
<dbReference type="Gene3D" id="2.30.29.30">
    <property type="entry name" value="Pleckstrin-homology domain (PH domain)/Phosphotyrosine-binding domain (PTB)"/>
    <property type="match status" value="1"/>
</dbReference>